<evidence type="ECO:0000256" key="3">
    <source>
        <dbReference type="SAM" id="SignalP"/>
    </source>
</evidence>
<accession>A0A166NHZ9</accession>
<dbReference type="GO" id="GO:0000225">
    <property type="term" value="F:N-acetylglucosaminylphosphatidylinositol deacetylase activity"/>
    <property type="evidence" value="ECO:0007669"/>
    <property type="project" value="UniProtKB-EC"/>
</dbReference>
<dbReference type="OrthoDB" id="440160at2759"/>
<dbReference type="GO" id="GO:0005783">
    <property type="term" value="C:endoplasmic reticulum"/>
    <property type="evidence" value="ECO:0007669"/>
    <property type="project" value="TreeGrafter"/>
</dbReference>
<dbReference type="InterPro" id="IPR024078">
    <property type="entry name" value="LmbE-like_dom_sf"/>
</dbReference>
<dbReference type="AlphaFoldDB" id="A0A166NHZ9"/>
<organism evidence="4 5">
    <name type="scientific">Athelia psychrophila</name>
    <dbReference type="NCBI Taxonomy" id="1759441"/>
    <lineage>
        <taxon>Eukaryota</taxon>
        <taxon>Fungi</taxon>
        <taxon>Dikarya</taxon>
        <taxon>Basidiomycota</taxon>
        <taxon>Agaricomycotina</taxon>
        <taxon>Agaricomycetes</taxon>
        <taxon>Agaricomycetidae</taxon>
        <taxon>Atheliales</taxon>
        <taxon>Atheliaceae</taxon>
        <taxon>Athelia</taxon>
    </lineage>
</organism>
<dbReference type="STRING" id="436010.A0A166NHZ9"/>
<keyword evidence="3" id="KW-0732">Signal</keyword>
<reference evidence="4 5" key="1">
    <citation type="journal article" date="2016" name="Mol. Biol. Evol.">
        <title>Comparative Genomics of Early-Diverging Mushroom-Forming Fungi Provides Insights into the Origins of Lignocellulose Decay Capabilities.</title>
        <authorList>
            <person name="Nagy L.G."/>
            <person name="Riley R."/>
            <person name="Tritt A."/>
            <person name="Adam C."/>
            <person name="Daum C."/>
            <person name="Floudas D."/>
            <person name="Sun H."/>
            <person name="Yadav J.S."/>
            <person name="Pangilinan J."/>
            <person name="Larsson K.H."/>
            <person name="Matsuura K."/>
            <person name="Barry K."/>
            <person name="Labutti K."/>
            <person name="Kuo R."/>
            <person name="Ohm R.A."/>
            <person name="Bhattacharya S.S."/>
            <person name="Shirouzu T."/>
            <person name="Yoshinaga Y."/>
            <person name="Martin F.M."/>
            <person name="Grigoriev I.V."/>
            <person name="Hibbett D.S."/>
        </authorList>
    </citation>
    <scope>NUCLEOTIDE SEQUENCE [LARGE SCALE GENOMIC DNA]</scope>
    <source>
        <strain evidence="4 5">CBS 109695</strain>
    </source>
</reference>
<dbReference type="EC" id="3.5.1.89" evidence="2"/>
<evidence type="ECO:0000313" key="4">
    <source>
        <dbReference type="EMBL" id="KZP25025.1"/>
    </source>
</evidence>
<protein>
    <recommendedName>
        <fullName evidence="2">N-acetylglucosaminylphosphatidylinositol deacetylase</fullName>
        <ecNumber evidence="2">3.5.1.89</ecNumber>
    </recommendedName>
</protein>
<keyword evidence="5" id="KW-1185">Reference proteome</keyword>
<dbReference type="InterPro" id="IPR003737">
    <property type="entry name" value="GlcNAc_PI_deacetylase-related"/>
</dbReference>
<dbReference type="EMBL" id="KV417523">
    <property type="protein sequence ID" value="KZP25025.1"/>
    <property type="molecule type" value="Genomic_DNA"/>
</dbReference>
<dbReference type="UniPathway" id="UPA00196"/>
<dbReference type="GO" id="GO:0006506">
    <property type="term" value="P:GPI anchor biosynthetic process"/>
    <property type="evidence" value="ECO:0007669"/>
    <property type="project" value="UniProtKB-UniPathway"/>
</dbReference>
<dbReference type="Proteomes" id="UP000076532">
    <property type="component" value="Unassembled WGS sequence"/>
</dbReference>
<dbReference type="PANTHER" id="PTHR12993">
    <property type="entry name" value="N-ACETYLGLUCOSAMINYL-PHOSPHATIDYLINOSITOL DE-N-ACETYLASE-RELATED"/>
    <property type="match status" value="1"/>
</dbReference>
<proteinExistence type="inferred from homology"/>
<dbReference type="Pfam" id="PF02585">
    <property type="entry name" value="PIG-L"/>
    <property type="match status" value="1"/>
</dbReference>
<gene>
    <name evidence="4" type="ORF">FIBSPDRAFT_1041807</name>
</gene>
<dbReference type="GO" id="GO:0016020">
    <property type="term" value="C:membrane"/>
    <property type="evidence" value="ECO:0007669"/>
    <property type="project" value="GOC"/>
</dbReference>
<name>A0A166NHZ9_9AGAM</name>
<feature type="chain" id="PRO_5012588173" description="N-acetylglucosaminylphosphatidylinositol deacetylase" evidence="3">
    <location>
        <begin position="16"/>
        <end position="292"/>
    </location>
</feature>
<dbReference type="SUPFAM" id="SSF102588">
    <property type="entry name" value="LmbE-like"/>
    <property type="match status" value="1"/>
</dbReference>
<feature type="signal peptide" evidence="3">
    <location>
        <begin position="1"/>
        <end position="15"/>
    </location>
</feature>
<evidence type="ECO:0000256" key="1">
    <source>
        <dbReference type="ARBA" id="ARBA00006066"/>
    </source>
</evidence>
<sequence length="292" mass="32794">MLLQSLAILVPLIFSVVLRNSLEHDNVLIDNFGHKTPSRVLLVTAHPDDETMFFAPTLLGLLSHPKEVVEVYSLCLSTGDADGLGLTRPNELARALGVLGVDDDKHWVANHPNLKDNFTATWDPQVIAAVVEPYISQNAITTILTFDQGGISGHPNHASIQQGIIRLIHSPERSGFSPTPTPRLFTLISLPAFGKYQGPLAPLLAKYDLALQHLWHTTYTFFLGLPKDSTEAPHMPVFVSSIRDYRVALRAMYEHWSQLVWFRWLYVGASRYMWVNEWVEVVAPRPRRVSSK</sequence>
<dbReference type="Gene3D" id="3.40.50.10320">
    <property type="entry name" value="LmbE-like"/>
    <property type="match status" value="1"/>
</dbReference>
<dbReference type="PANTHER" id="PTHR12993:SF11">
    <property type="entry name" value="N-ACETYLGLUCOSAMINYL-PHOSPHATIDYLINOSITOL DE-N-ACETYLASE"/>
    <property type="match status" value="1"/>
</dbReference>
<evidence type="ECO:0000313" key="5">
    <source>
        <dbReference type="Proteomes" id="UP000076532"/>
    </source>
</evidence>
<comment type="similarity">
    <text evidence="1">Belongs to the PIGL family.</text>
</comment>
<evidence type="ECO:0000256" key="2">
    <source>
        <dbReference type="ARBA" id="ARBA00012176"/>
    </source>
</evidence>